<evidence type="ECO:0000256" key="1">
    <source>
        <dbReference type="ARBA" id="ARBA00004141"/>
    </source>
</evidence>
<gene>
    <name evidence="8" type="ORF">ABV408_17475</name>
</gene>
<evidence type="ECO:0000256" key="3">
    <source>
        <dbReference type="ARBA" id="ARBA00022692"/>
    </source>
</evidence>
<feature type="transmembrane region" description="Helical" evidence="7">
    <location>
        <begin position="238"/>
        <end position="260"/>
    </location>
</feature>
<dbReference type="Pfam" id="PF01594">
    <property type="entry name" value="AI-2E_transport"/>
    <property type="match status" value="1"/>
</dbReference>
<dbReference type="EMBL" id="CP159578">
    <property type="protein sequence ID" value="XCJ79209.1"/>
    <property type="molecule type" value="Genomic_DNA"/>
</dbReference>
<comment type="similarity">
    <text evidence="2">Belongs to the autoinducer-2 exporter (AI-2E) (TC 2.A.86) family.</text>
</comment>
<dbReference type="RefSeq" id="WP_353980155.1">
    <property type="nucleotide sequence ID" value="NZ_CP159578.1"/>
</dbReference>
<evidence type="ECO:0000256" key="5">
    <source>
        <dbReference type="ARBA" id="ARBA00023136"/>
    </source>
</evidence>
<dbReference type="PANTHER" id="PTHR21716:SF4">
    <property type="entry name" value="TRANSMEMBRANE PROTEIN 245"/>
    <property type="match status" value="1"/>
</dbReference>
<proteinExistence type="inferred from homology"/>
<keyword evidence="3 7" id="KW-0812">Transmembrane</keyword>
<feature type="transmembrane region" description="Helical" evidence="7">
    <location>
        <begin position="309"/>
        <end position="342"/>
    </location>
</feature>
<keyword evidence="5 7" id="KW-0472">Membrane</keyword>
<sequence>MSSLSQHKAFILLLTAVSIAFVWLLLPFYGAILWAVILAILFQPMHRRLNARLGQRPNTAAFFSVLACVFIVIIPMSLIFFSLLREGASLYQRLDQGDIDFNAYIAQFRDSLPPSVQGWMGDAGIGSFADLSQRLASALEQGSQLIAKHLLSVGQNTLQFLISSGIMLYLLFFLFRDGRKLGQQIRATAPLSDAYTSRLIEKFTAVVRATVKGNVIIAMVQGAIGGVAFWLLGIEAALLWGVLMAFLSLLPAIGSAIIWVPVAAYLLLSGDYAKGSILVFVGVVVIGLVDNLLRPPLVGKETKLPDYVVLISTVGGMTLLGINGFVLGPLIAALFMVSWSLFRSEKEDEERPLSGGGDITTEARQHQPSHAAPKAQQGHRES</sequence>
<feature type="transmembrane region" description="Helical" evidence="7">
    <location>
        <begin position="12"/>
        <end position="42"/>
    </location>
</feature>
<protein>
    <submittedName>
        <fullName evidence="8">AI-2E family transporter</fullName>
    </submittedName>
</protein>
<keyword evidence="4 7" id="KW-1133">Transmembrane helix</keyword>
<comment type="subcellular location">
    <subcellularLocation>
        <location evidence="1">Membrane</location>
        <topology evidence="1">Multi-pass membrane protein</topology>
    </subcellularLocation>
</comment>
<name>A0AB74U5W5_9GAMM</name>
<evidence type="ECO:0000256" key="6">
    <source>
        <dbReference type="SAM" id="MobiDB-lite"/>
    </source>
</evidence>
<feature type="transmembrane region" description="Helical" evidence="7">
    <location>
        <begin position="215"/>
        <end position="232"/>
    </location>
</feature>
<feature type="region of interest" description="Disordered" evidence="6">
    <location>
        <begin position="345"/>
        <end position="382"/>
    </location>
</feature>
<accession>A0AB74U5W5</accession>
<feature type="transmembrane region" description="Helical" evidence="7">
    <location>
        <begin position="272"/>
        <end position="289"/>
    </location>
</feature>
<evidence type="ECO:0000256" key="2">
    <source>
        <dbReference type="ARBA" id="ARBA00009773"/>
    </source>
</evidence>
<feature type="transmembrane region" description="Helical" evidence="7">
    <location>
        <begin position="62"/>
        <end position="84"/>
    </location>
</feature>
<evidence type="ECO:0000256" key="7">
    <source>
        <dbReference type="SAM" id="Phobius"/>
    </source>
</evidence>
<evidence type="ECO:0000256" key="4">
    <source>
        <dbReference type="ARBA" id="ARBA00022989"/>
    </source>
</evidence>
<dbReference type="InterPro" id="IPR002549">
    <property type="entry name" value="AI-2E-like"/>
</dbReference>
<organism evidence="8">
    <name type="scientific">Salinicola endophyticus</name>
    <dbReference type="NCBI Taxonomy" id="1949083"/>
    <lineage>
        <taxon>Bacteria</taxon>
        <taxon>Pseudomonadati</taxon>
        <taxon>Pseudomonadota</taxon>
        <taxon>Gammaproteobacteria</taxon>
        <taxon>Oceanospirillales</taxon>
        <taxon>Halomonadaceae</taxon>
        <taxon>Salinicola</taxon>
    </lineage>
</organism>
<dbReference type="AlphaFoldDB" id="A0AB74U5W5"/>
<dbReference type="GO" id="GO:0016020">
    <property type="term" value="C:membrane"/>
    <property type="evidence" value="ECO:0007669"/>
    <property type="project" value="UniProtKB-SubCell"/>
</dbReference>
<dbReference type="PANTHER" id="PTHR21716">
    <property type="entry name" value="TRANSMEMBRANE PROTEIN"/>
    <property type="match status" value="1"/>
</dbReference>
<reference evidence="8" key="1">
    <citation type="submission" date="2024-06" db="EMBL/GenBank/DDBJ databases">
        <title>Complete genome of Salinicola endophyticus HNIBRBA4755.</title>
        <authorList>
            <person name="Shin S.Y."/>
            <person name="Kang H."/>
            <person name="Song J."/>
        </authorList>
    </citation>
    <scope>NUCLEOTIDE SEQUENCE</scope>
    <source>
        <strain evidence="8">HNIBRBA4755</strain>
    </source>
</reference>
<feature type="transmembrane region" description="Helical" evidence="7">
    <location>
        <begin position="158"/>
        <end position="175"/>
    </location>
</feature>
<evidence type="ECO:0000313" key="8">
    <source>
        <dbReference type="EMBL" id="XCJ79209.1"/>
    </source>
</evidence>